<evidence type="ECO:0000259" key="1">
    <source>
        <dbReference type="Pfam" id="PF03551"/>
    </source>
</evidence>
<dbReference type="InterPro" id="IPR005149">
    <property type="entry name" value="Tscrpt_reg_PadR_N"/>
</dbReference>
<evidence type="ECO:0000313" key="2">
    <source>
        <dbReference type="EMBL" id="ROP33999.1"/>
    </source>
</evidence>
<feature type="domain" description="Transcription regulator PadR N-terminal" evidence="1">
    <location>
        <begin position="20"/>
        <end position="90"/>
    </location>
</feature>
<dbReference type="PANTHER" id="PTHR33169">
    <property type="entry name" value="PADR-FAMILY TRANSCRIPTIONAL REGULATOR"/>
    <property type="match status" value="1"/>
</dbReference>
<protein>
    <submittedName>
        <fullName evidence="2">PadR family transcriptional regulator</fullName>
    </submittedName>
</protein>
<name>A0A3N1GUT3_9ACTN</name>
<dbReference type="InterPro" id="IPR036390">
    <property type="entry name" value="WH_DNA-bd_sf"/>
</dbReference>
<organism evidence="2 3">
    <name type="scientific">Couchioplanes caeruleus</name>
    <dbReference type="NCBI Taxonomy" id="56438"/>
    <lineage>
        <taxon>Bacteria</taxon>
        <taxon>Bacillati</taxon>
        <taxon>Actinomycetota</taxon>
        <taxon>Actinomycetes</taxon>
        <taxon>Micromonosporales</taxon>
        <taxon>Micromonosporaceae</taxon>
        <taxon>Couchioplanes</taxon>
    </lineage>
</organism>
<gene>
    <name evidence="2" type="ORF">EDD30_7063</name>
</gene>
<dbReference type="Pfam" id="PF03551">
    <property type="entry name" value="PadR"/>
    <property type="match status" value="1"/>
</dbReference>
<comment type="caution">
    <text evidence="2">The sequence shown here is derived from an EMBL/GenBank/DDBJ whole genome shotgun (WGS) entry which is preliminary data.</text>
</comment>
<sequence>MAAQADPMSGWLRGALELAVLAVLAEEDRHGYALAHRLAEQGLGTVRGGALYPVLGKLEASGAVRATWQPGDGGPGRKVYAITADGRDRLLAERARWQEFATAFARLLDVVHAPDARFGEVQP</sequence>
<dbReference type="InterPro" id="IPR052509">
    <property type="entry name" value="Metal_resp_DNA-bind_regulator"/>
</dbReference>
<accession>A0A3N1GUT3</accession>
<dbReference type="EMBL" id="RJKL01000001">
    <property type="protein sequence ID" value="ROP33999.1"/>
    <property type="molecule type" value="Genomic_DNA"/>
</dbReference>
<dbReference type="Proteomes" id="UP000271683">
    <property type="component" value="Unassembled WGS sequence"/>
</dbReference>
<dbReference type="RefSeq" id="WP_244945507.1">
    <property type="nucleotide sequence ID" value="NZ_RJKL01000001.1"/>
</dbReference>
<dbReference type="PANTHER" id="PTHR33169:SF14">
    <property type="entry name" value="TRANSCRIPTIONAL REGULATOR RV3488"/>
    <property type="match status" value="1"/>
</dbReference>
<reference evidence="2 3" key="1">
    <citation type="submission" date="2018-11" db="EMBL/GenBank/DDBJ databases">
        <title>Sequencing the genomes of 1000 actinobacteria strains.</title>
        <authorList>
            <person name="Klenk H.-P."/>
        </authorList>
    </citation>
    <scope>NUCLEOTIDE SEQUENCE [LARGE SCALE GENOMIC DNA]</scope>
    <source>
        <strain evidence="2 3">DSM 43634</strain>
    </source>
</reference>
<proteinExistence type="predicted"/>
<dbReference type="AlphaFoldDB" id="A0A3N1GUT3"/>
<dbReference type="Gene3D" id="1.10.10.10">
    <property type="entry name" value="Winged helix-like DNA-binding domain superfamily/Winged helix DNA-binding domain"/>
    <property type="match status" value="1"/>
</dbReference>
<dbReference type="SUPFAM" id="SSF46785">
    <property type="entry name" value="Winged helix' DNA-binding domain"/>
    <property type="match status" value="1"/>
</dbReference>
<dbReference type="InterPro" id="IPR036388">
    <property type="entry name" value="WH-like_DNA-bd_sf"/>
</dbReference>
<evidence type="ECO:0000313" key="3">
    <source>
        <dbReference type="Proteomes" id="UP000271683"/>
    </source>
</evidence>